<protein>
    <submittedName>
        <fullName evidence="1">Uncharacterized protein</fullName>
    </submittedName>
</protein>
<evidence type="ECO:0000313" key="2">
    <source>
        <dbReference type="Proteomes" id="UP000324897"/>
    </source>
</evidence>
<keyword evidence="2" id="KW-1185">Reference proteome</keyword>
<comment type="caution">
    <text evidence="1">The sequence shown here is derived from an EMBL/GenBank/DDBJ whole genome shotgun (WGS) entry which is preliminary data.</text>
</comment>
<dbReference type="Proteomes" id="UP000324897">
    <property type="component" value="Unassembled WGS sequence"/>
</dbReference>
<sequence length="82" mass="9179">MSSGGGLASLRFPVRKTSFVVCSMGLGGTRTEAMFDSILCPVEADFVWNKFPVQHEFPFRHLFPFGHLFLSTPTKLPWTGTR</sequence>
<organism evidence="1 2">
    <name type="scientific">Eragrostis curvula</name>
    <name type="common">weeping love grass</name>
    <dbReference type="NCBI Taxonomy" id="38414"/>
    <lineage>
        <taxon>Eukaryota</taxon>
        <taxon>Viridiplantae</taxon>
        <taxon>Streptophyta</taxon>
        <taxon>Embryophyta</taxon>
        <taxon>Tracheophyta</taxon>
        <taxon>Spermatophyta</taxon>
        <taxon>Magnoliopsida</taxon>
        <taxon>Liliopsida</taxon>
        <taxon>Poales</taxon>
        <taxon>Poaceae</taxon>
        <taxon>PACMAD clade</taxon>
        <taxon>Chloridoideae</taxon>
        <taxon>Eragrostideae</taxon>
        <taxon>Eragrostidinae</taxon>
        <taxon>Eragrostis</taxon>
    </lineage>
</organism>
<dbReference type="AlphaFoldDB" id="A0A5J9ST80"/>
<accession>A0A5J9ST80</accession>
<proteinExistence type="predicted"/>
<gene>
    <name evidence="1" type="ORF">EJB05_52344</name>
</gene>
<dbReference type="EMBL" id="RWGY01000357">
    <property type="protein sequence ID" value="TVU02168.1"/>
    <property type="molecule type" value="Genomic_DNA"/>
</dbReference>
<reference evidence="1 2" key="1">
    <citation type="journal article" date="2019" name="Sci. Rep.">
        <title>A high-quality genome of Eragrostis curvula grass provides insights into Poaceae evolution and supports new strategies to enhance forage quality.</title>
        <authorList>
            <person name="Carballo J."/>
            <person name="Santos B.A.C.M."/>
            <person name="Zappacosta D."/>
            <person name="Garbus I."/>
            <person name="Selva J.P."/>
            <person name="Gallo C.A."/>
            <person name="Diaz A."/>
            <person name="Albertini E."/>
            <person name="Caccamo M."/>
            <person name="Echenique V."/>
        </authorList>
    </citation>
    <scope>NUCLEOTIDE SEQUENCE [LARGE SCALE GENOMIC DNA]</scope>
    <source>
        <strain evidence="2">cv. Victoria</strain>
        <tissue evidence="1">Leaf</tissue>
    </source>
</reference>
<dbReference type="Gramene" id="TVU02168">
    <property type="protein sequence ID" value="TVU02168"/>
    <property type="gene ID" value="EJB05_52344"/>
</dbReference>
<name>A0A5J9ST80_9POAL</name>
<evidence type="ECO:0000313" key="1">
    <source>
        <dbReference type="EMBL" id="TVU02168.1"/>
    </source>
</evidence>